<dbReference type="Proteomes" id="UP000032430">
    <property type="component" value="Chromosome I"/>
</dbReference>
<dbReference type="AlphaFoldDB" id="A0A098G2N8"/>
<evidence type="ECO:0000313" key="1">
    <source>
        <dbReference type="EMBL" id="CEG56254.1"/>
    </source>
</evidence>
<sequence length="109" mass="12998">MVYMQEKKENMRIKVKIICREYFLRIKLDINDLNLAVNKLSPPSHPALNSACKSEQELLGVLMWLLAKKILWRDRDIFDITFDIALDQLFEKISFFYKRIEEPCSETRS</sequence>
<dbReference type="EMBL" id="LN614827">
    <property type="protein sequence ID" value="CEG56254.1"/>
    <property type="molecule type" value="Genomic_DNA"/>
</dbReference>
<evidence type="ECO:0000313" key="2">
    <source>
        <dbReference type="Proteomes" id="UP000032430"/>
    </source>
</evidence>
<protein>
    <submittedName>
        <fullName evidence="1">Uncharacterized protein</fullName>
    </submittedName>
</protein>
<dbReference type="HOGENOM" id="CLU_2180540_0_0_6"/>
<name>A0A098G2N8_9GAMM</name>
<proteinExistence type="predicted"/>
<organism evidence="1 2">
    <name type="scientific">Legionella fallonii LLAP-10</name>
    <dbReference type="NCBI Taxonomy" id="1212491"/>
    <lineage>
        <taxon>Bacteria</taxon>
        <taxon>Pseudomonadati</taxon>
        <taxon>Pseudomonadota</taxon>
        <taxon>Gammaproteobacteria</taxon>
        <taxon>Legionellales</taxon>
        <taxon>Legionellaceae</taxon>
        <taxon>Legionella</taxon>
    </lineage>
</organism>
<accession>A0A098G2N8</accession>
<dbReference type="KEGG" id="lfa:LFA_0807"/>
<keyword evidence="2" id="KW-1185">Reference proteome</keyword>
<reference evidence="2" key="1">
    <citation type="submission" date="2014-09" db="EMBL/GenBank/DDBJ databases">
        <authorList>
            <person name="Gomez-Valero L."/>
        </authorList>
    </citation>
    <scope>NUCLEOTIDE SEQUENCE [LARGE SCALE GENOMIC DNA]</scope>
    <source>
        <strain evidence="2">ATCC700992</strain>
    </source>
</reference>
<gene>
    <name evidence="1" type="ORF">LFA_0807</name>
</gene>